<evidence type="ECO:0000256" key="3">
    <source>
        <dbReference type="ARBA" id="ARBA00012513"/>
    </source>
</evidence>
<keyword evidence="17" id="KW-0325">Glycoprotein</keyword>
<keyword evidence="11" id="KW-0677">Repeat</keyword>
<evidence type="ECO:0000256" key="18">
    <source>
        <dbReference type="ARBA" id="ARBA00047899"/>
    </source>
</evidence>
<keyword evidence="25" id="KW-1185">Reference proteome</keyword>
<evidence type="ECO:0000259" key="23">
    <source>
        <dbReference type="PROSITE" id="PS50011"/>
    </source>
</evidence>
<dbReference type="PANTHER" id="PTHR48056">
    <property type="entry name" value="LRR RECEPTOR-LIKE SERINE/THREONINE-PROTEIN KINASE-RELATED"/>
    <property type="match status" value="1"/>
</dbReference>
<feature type="chain" id="PRO_5035933985" description="non-specific serine/threonine protein kinase" evidence="22">
    <location>
        <begin position="29"/>
        <end position="995"/>
    </location>
</feature>
<evidence type="ECO:0000256" key="15">
    <source>
        <dbReference type="ARBA" id="ARBA00022989"/>
    </source>
</evidence>
<evidence type="ECO:0000256" key="12">
    <source>
        <dbReference type="ARBA" id="ARBA00022741"/>
    </source>
</evidence>
<dbReference type="GO" id="GO:0005524">
    <property type="term" value="F:ATP binding"/>
    <property type="evidence" value="ECO:0007669"/>
    <property type="project" value="UniProtKB-UniRule"/>
</dbReference>
<dbReference type="InterPro" id="IPR017441">
    <property type="entry name" value="Protein_kinase_ATP_BS"/>
</dbReference>
<dbReference type="GO" id="GO:0099402">
    <property type="term" value="P:plant organ development"/>
    <property type="evidence" value="ECO:0007669"/>
    <property type="project" value="UniProtKB-ARBA"/>
</dbReference>
<keyword evidence="4" id="KW-1003">Cell membrane</keyword>
<dbReference type="Pfam" id="PF00560">
    <property type="entry name" value="LRR_1"/>
    <property type="match status" value="4"/>
</dbReference>
<keyword evidence="8" id="KW-0808">Transferase</keyword>
<dbReference type="SMART" id="SM00220">
    <property type="entry name" value="S_TKc"/>
    <property type="match status" value="1"/>
</dbReference>
<dbReference type="InterPro" id="IPR000719">
    <property type="entry name" value="Prot_kinase_dom"/>
</dbReference>
<dbReference type="Pfam" id="PF13855">
    <property type="entry name" value="LRR_8"/>
    <property type="match status" value="1"/>
</dbReference>
<sequence length="995" mass="111282">MGNETLIIGLWICVFFLMFSNEKAIIQAVPEAQLLLEFRGYVVDDQNFLANWESGNDSETRPCNWTGVKCSADGYVTGVDLSNMNLNSLTELRLPALCQIPNLTSLQLQENKLSGALPLELGACTSLEHLNFGSNNFSGAIPAETWAPALQNLLYLNLSLNFFSGELPSSIGSLHKLQVLDVVESGLSGAVPPELGNLMKLRHLVMSWNNFDQKNNTLPESLTRLQELQVLECAGCNLEGELPEWLGKLQNLEYLDISNNLLIGSIPSSLMALENLKWLELYKNNLTGKIPSEIDNLTSLTDLDLSDNQLTGVIPEELARLENLAVLHLQNNSLEGPIPYGVLHMTKLSDMKLYMNKLNGSIPSDLGSNSSLLQFDVSDNNFHGKIPRTLCARGLLWRLMLFNNTFTGELPEEYGTCTSLIRLRLSGNHLSGAIPTPLWSLPNLTILELHNNNFSGTIPSTIANATNLSTLKLHNNQFSGHLPPELGQLTNLERFYAHHNNFSGTIPPDLATSLTSLYLDANSLSGEIPSQISNLINLIYLSLSFNQLKGTIPPQIATMEKLIFLDISHNVLSGDLSKELHNFDMDQFLTFNCSYNRFSGKFSGMTKPEWFVGNPDLCVGERQCVGEMDYHYVKKWYFFHVVLVVGVVFMITLLVVILVLWWIGKRRSEVNFGGDKVKFASERVCFAPWRVITFHQVKVSYKELVECLDEDNVIGQGGGGEVYKATLRCGREVAIKKLWEDGHGMDLHDHGFKAEVDSLGAVRHRNIVKLLCCCSTFTTNLLVYEYMPNGSLGDLLHNGKEKTIFDWSIRCKIAIGAAQGLAYLHHDCQPQILHRDIKSNNILLNDEYEAHIADFGLAKNLNDVSMSIVAGSYGYIAPEYAYTLNVNERSDVYSFGVVLLELVTGRQPIASEFGDAMTIVTWAKKQIREHGENIRLELIDKRITNLCLYQSQILDVFNIAESCTQHLPNERPTMRKVSEMLLDLQKDTNPKPWNT</sequence>
<gene>
    <name evidence="24" type="ORF">KC19_4G105400</name>
</gene>
<evidence type="ECO:0000256" key="7">
    <source>
        <dbReference type="ARBA" id="ARBA00022614"/>
    </source>
</evidence>
<dbReference type="FunFam" id="1.10.510.10:FF:000417">
    <property type="entry name" value="Leucine-rich repeat receptor-like protein kinase"/>
    <property type="match status" value="1"/>
</dbReference>
<dbReference type="FunFam" id="3.80.10.10:FF:000041">
    <property type="entry name" value="LRR receptor-like serine/threonine-protein kinase ERECTA"/>
    <property type="match status" value="1"/>
</dbReference>
<keyword evidence="10 22" id="KW-0732">Signal</keyword>
<comment type="catalytic activity">
    <reaction evidence="19">
        <text>L-seryl-[protein] + ATP = O-phospho-L-seryl-[protein] + ADP + H(+)</text>
        <dbReference type="Rhea" id="RHEA:17989"/>
        <dbReference type="Rhea" id="RHEA-COMP:9863"/>
        <dbReference type="Rhea" id="RHEA-COMP:11604"/>
        <dbReference type="ChEBI" id="CHEBI:15378"/>
        <dbReference type="ChEBI" id="CHEBI:29999"/>
        <dbReference type="ChEBI" id="CHEBI:30616"/>
        <dbReference type="ChEBI" id="CHEBI:83421"/>
        <dbReference type="ChEBI" id="CHEBI:456216"/>
        <dbReference type="EC" id="2.7.11.1"/>
    </reaction>
</comment>
<dbReference type="EC" id="2.7.11.1" evidence="3"/>
<comment type="subcellular location">
    <subcellularLocation>
        <location evidence="1">Cell membrane</location>
        <topology evidence="1">Single-pass membrane protein</topology>
    </subcellularLocation>
</comment>
<evidence type="ECO:0000256" key="19">
    <source>
        <dbReference type="ARBA" id="ARBA00048679"/>
    </source>
</evidence>
<evidence type="ECO:0000256" key="13">
    <source>
        <dbReference type="ARBA" id="ARBA00022777"/>
    </source>
</evidence>
<evidence type="ECO:0000256" key="5">
    <source>
        <dbReference type="ARBA" id="ARBA00022527"/>
    </source>
</evidence>
<dbReference type="InterPro" id="IPR055414">
    <property type="entry name" value="LRR_R13L4/SHOC2-like"/>
</dbReference>
<evidence type="ECO:0000256" key="2">
    <source>
        <dbReference type="ARBA" id="ARBA00008684"/>
    </source>
</evidence>
<dbReference type="Gene3D" id="3.80.10.10">
    <property type="entry name" value="Ribonuclease Inhibitor"/>
    <property type="match status" value="5"/>
</dbReference>
<dbReference type="Gene3D" id="3.30.200.20">
    <property type="entry name" value="Phosphorylase Kinase, domain 1"/>
    <property type="match status" value="1"/>
</dbReference>
<keyword evidence="16 21" id="KW-0472">Membrane</keyword>
<dbReference type="SUPFAM" id="SSF56112">
    <property type="entry name" value="Protein kinase-like (PK-like)"/>
    <property type="match status" value="1"/>
</dbReference>
<evidence type="ECO:0000256" key="17">
    <source>
        <dbReference type="ARBA" id="ARBA00023180"/>
    </source>
</evidence>
<evidence type="ECO:0000256" key="6">
    <source>
        <dbReference type="ARBA" id="ARBA00022553"/>
    </source>
</evidence>
<feature type="domain" description="Protein kinase" evidence="23">
    <location>
        <begin position="708"/>
        <end position="982"/>
    </location>
</feature>
<feature type="transmembrane region" description="Helical" evidence="21">
    <location>
        <begin position="636"/>
        <end position="663"/>
    </location>
</feature>
<dbReference type="Pfam" id="PF08263">
    <property type="entry name" value="LRRNT_2"/>
    <property type="match status" value="1"/>
</dbReference>
<evidence type="ECO:0000256" key="20">
    <source>
        <dbReference type="PROSITE-ProRule" id="PRU10141"/>
    </source>
</evidence>
<dbReference type="PROSITE" id="PS00108">
    <property type="entry name" value="PROTEIN_KINASE_ST"/>
    <property type="match status" value="1"/>
</dbReference>
<accession>A0A8T0I7Q8</accession>
<dbReference type="FunFam" id="3.80.10.10:FF:000221">
    <property type="entry name" value="Leucine-rich repeat receptor-like protein kinase PXL1"/>
    <property type="match status" value="1"/>
</dbReference>
<dbReference type="Pfam" id="PF23598">
    <property type="entry name" value="LRR_14"/>
    <property type="match status" value="2"/>
</dbReference>
<dbReference type="SUPFAM" id="SSF52058">
    <property type="entry name" value="L domain-like"/>
    <property type="match status" value="2"/>
</dbReference>
<dbReference type="Pfam" id="PF00069">
    <property type="entry name" value="Pkinase"/>
    <property type="match status" value="1"/>
</dbReference>
<dbReference type="GO" id="GO:0005886">
    <property type="term" value="C:plasma membrane"/>
    <property type="evidence" value="ECO:0007669"/>
    <property type="project" value="UniProtKB-SubCell"/>
</dbReference>
<dbReference type="FunFam" id="3.80.10.10:FF:000095">
    <property type="entry name" value="LRR receptor-like serine/threonine-protein kinase GSO1"/>
    <property type="match status" value="1"/>
</dbReference>
<name>A0A8T0I7Q8_CERPU</name>
<dbReference type="SUPFAM" id="SSF52075">
    <property type="entry name" value="Outer arm dynein light chain 1"/>
    <property type="match status" value="1"/>
</dbReference>
<dbReference type="InterPro" id="IPR003591">
    <property type="entry name" value="Leu-rich_rpt_typical-subtyp"/>
</dbReference>
<dbReference type="GO" id="GO:0009653">
    <property type="term" value="P:anatomical structure morphogenesis"/>
    <property type="evidence" value="ECO:0007669"/>
    <property type="project" value="UniProtKB-ARBA"/>
</dbReference>
<reference evidence="24" key="1">
    <citation type="submission" date="2020-06" db="EMBL/GenBank/DDBJ databases">
        <title>WGS assembly of Ceratodon purpureus strain R40.</title>
        <authorList>
            <person name="Carey S.B."/>
            <person name="Jenkins J."/>
            <person name="Shu S."/>
            <person name="Lovell J.T."/>
            <person name="Sreedasyam A."/>
            <person name="Maumus F."/>
            <person name="Tiley G.P."/>
            <person name="Fernandez-Pozo N."/>
            <person name="Barry K."/>
            <person name="Chen C."/>
            <person name="Wang M."/>
            <person name="Lipzen A."/>
            <person name="Daum C."/>
            <person name="Saski C.A."/>
            <person name="Payton A.C."/>
            <person name="Mcbreen J.C."/>
            <person name="Conrad R.E."/>
            <person name="Kollar L.M."/>
            <person name="Olsson S."/>
            <person name="Huttunen S."/>
            <person name="Landis J.B."/>
            <person name="Wickett N.J."/>
            <person name="Johnson M.G."/>
            <person name="Rensing S.A."/>
            <person name="Grimwood J."/>
            <person name="Schmutz J."/>
            <person name="Mcdaniel S.F."/>
        </authorList>
    </citation>
    <scope>NUCLEOTIDE SEQUENCE</scope>
    <source>
        <strain evidence="24">R40</strain>
    </source>
</reference>
<comment type="catalytic activity">
    <reaction evidence="18">
        <text>L-threonyl-[protein] + ATP = O-phospho-L-threonyl-[protein] + ADP + H(+)</text>
        <dbReference type="Rhea" id="RHEA:46608"/>
        <dbReference type="Rhea" id="RHEA-COMP:11060"/>
        <dbReference type="Rhea" id="RHEA-COMP:11605"/>
        <dbReference type="ChEBI" id="CHEBI:15378"/>
        <dbReference type="ChEBI" id="CHEBI:30013"/>
        <dbReference type="ChEBI" id="CHEBI:30616"/>
        <dbReference type="ChEBI" id="CHEBI:61977"/>
        <dbReference type="ChEBI" id="CHEBI:456216"/>
        <dbReference type="EC" id="2.7.11.1"/>
    </reaction>
</comment>
<evidence type="ECO:0000256" key="8">
    <source>
        <dbReference type="ARBA" id="ARBA00022679"/>
    </source>
</evidence>
<dbReference type="FunFam" id="3.80.10.10:FF:000400">
    <property type="entry name" value="Nuclear pore complex protein NUP107"/>
    <property type="match status" value="1"/>
</dbReference>
<dbReference type="InterPro" id="IPR011009">
    <property type="entry name" value="Kinase-like_dom_sf"/>
</dbReference>
<dbReference type="Gene3D" id="1.10.510.10">
    <property type="entry name" value="Transferase(Phosphotransferase) domain 1"/>
    <property type="match status" value="1"/>
</dbReference>
<protein>
    <recommendedName>
        <fullName evidence="3">non-specific serine/threonine protein kinase</fullName>
        <ecNumber evidence="3">2.7.11.1</ecNumber>
    </recommendedName>
</protein>
<keyword evidence="12 20" id="KW-0547">Nucleotide-binding</keyword>
<keyword evidence="7" id="KW-0433">Leucine-rich repeat</keyword>
<dbReference type="PROSITE" id="PS50011">
    <property type="entry name" value="PROTEIN_KINASE_DOM"/>
    <property type="match status" value="1"/>
</dbReference>
<feature type="binding site" evidence="20">
    <location>
        <position position="737"/>
    </location>
    <ligand>
        <name>ATP</name>
        <dbReference type="ChEBI" id="CHEBI:30616"/>
    </ligand>
</feature>
<dbReference type="InterPro" id="IPR013210">
    <property type="entry name" value="LRR_N_plant-typ"/>
</dbReference>
<dbReference type="InterPro" id="IPR008271">
    <property type="entry name" value="Ser/Thr_kinase_AS"/>
</dbReference>
<proteinExistence type="inferred from homology"/>
<dbReference type="PROSITE" id="PS00107">
    <property type="entry name" value="PROTEIN_KINASE_ATP"/>
    <property type="match status" value="1"/>
</dbReference>
<evidence type="ECO:0000256" key="9">
    <source>
        <dbReference type="ARBA" id="ARBA00022692"/>
    </source>
</evidence>
<dbReference type="AlphaFoldDB" id="A0A8T0I7Q8"/>
<evidence type="ECO:0000256" key="11">
    <source>
        <dbReference type="ARBA" id="ARBA00022737"/>
    </source>
</evidence>
<organism evidence="24 25">
    <name type="scientific">Ceratodon purpureus</name>
    <name type="common">Fire moss</name>
    <name type="synonym">Dicranum purpureum</name>
    <dbReference type="NCBI Taxonomy" id="3225"/>
    <lineage>
        <taxon>Eukaryota</taxon>
        <taxon>Viridiplantae</taxon>
        <taxon>Streptophyta</taxon>
        <taxon>Embryophyta</taxon>
        <taxon>Bryophyta</taxon>
        <taxon>Bryophytina</taxon>
        <taxon>Bryopsida</taxon>
        <taxon>Dicranidae</taxon>
        <taxon>Pseudoditrichales</taxon>
        <taxon>Ditrichaceae</taxon>
        <taxon>Ceratodon</taxon>
    </lineage>
</organism>
<feature type="signal peptide" evidence="22">
    <location>
        <begin position="1"/>
        <end position="28"/>
    </location>
</feature>
<keyword evidence="13" id="KW-0418">Kinase</keyword>
<dbReference type="SMART" id="SM00365">
    <property type="entry name" value="LRR_SD22"/>
    <property type="match status" value="4"/>
</dbReference>
<dbReference type="InterPro" id="IPR050647">
    <property type="entry name" value="Plant_LRR-RLKs"/>
</dbReference>
<evidence type="ECO:0000256" key="21">
    <source>
        <dbReference type="SAM" id="Phobius"/>
    </source>
</evidence>
<dbReference type="InterPro" id="IPR032675">
    <property type="entry name" value="LRR_dom_sf"/>
</dbReference>
<dbReference type="FunFam" id="3.30.200.20:FF:000219">
    <property type="entry name" value="Leucine-rich repeat receptor-like serine/threonine-protein kinase"/>
    <property type="match status" value="1"/>
</dbReference>
<evidence type="ECO:0000256" key="1">
    <source>
        <dbReference type="ARBA" id="ARBA00004162"/>
    </source>
</evidence>
<keyword evidence="5" id="KW-0723">Serine/threonine-protein kinase</keyword>
<comment type="similarity">
    <text evidence="2">Belongs to the protein kinase superfamily. Ser/Thr protein kinase family.</text>
</comment>
<evidence type="ECO:0000256" key="16">
    <source>
        <dbReference type="ARBA" id="ARBA00023136"/>
    </source>
</evidence>
<dbReference type="InterPro" id="IPR001611">
    <property type="entry name" value="Leu-rich_rpt"/>
</dbReference>
<keyword evidence="9 21" id="KW-0812">Transmembrane</keyword>
<evidence type="ECO:0000313" key="25">
    <source>
        <dbReference type="Proteomes" id="UP000822688"/>
    </source>
</evidence>
<keyword evidence="6" id="KW-0597">Phosphoprotein</keyword>
<keyword evidence="14 20" id="KW-0067">ATP-binding</keyword>
<dbReference type="Proteomes" id="UP000822688">
    <property type="component" value="Chromosome 4"/>
</dbReference>
<dbReference type="GO" id="GO:0004674">
    <property type="term" value="F:protein serine/threonine kinase activity"/>
    <property type="evidence" value="ECO:0007669"/>
    <property type="project" value="UniProtKB-KW"/>
</dbReference>
<keyword evidence="15 21" id="KW-1133">Transmembrane helix</keyword>
<evidence type="ECO:0000256" key="14">
    <source>
        <dbReference type="ARBA" id="ARBA00022840"/>
    </source>
</evidence>
<evidence type="ECO:0000256" key="22">
    <source>
        <dbReference type="SAM" id="SignalP"/>
    </source>
</evidence>
<comment type="caution">
    <text evidence="24">The sequence shown here is derived from an EMBL/GenBank/DDBJ whole genome shotgun (WGS) entry which is preliminary data.</text>
</comment>
<evidence type="ECO:0000313" key="24">
    <source>
        <dbReference type="EMBL" id="KAG0579542.1"/>
    </source>
</evidence>
<dbReference type="EMBL" id="CM026424">
    <property type="protein sequence ID" value="KAG0579542.1"/>
    <property type="molecule type" value="Genomic_DNA"/>
</dbReference>
<dbReference type="GO" id="GO:0033612">
    <property type="term" value="F:receptor serine/threonine kinase binding"/>
    <property type="evidence" value="ECO:0007669"/>
    <property type="project" value="TreeGrafter"/>
</dbReference>
<dbReference type="SMART" id="SM00369">
    <property type="entry name" value="LRR_TYP"/>
    <property type="match status" value="9"/>
</dbReference>
<evidence type="ECO:0000256" key="10">
    <source>
        <dbReference type="ARBA" id="ARBA00022729"/>
    </source>
</evidence>
<evidence type="ECO:0000256" key="4">
    <source>
        <dbReference type="ARBA" id="ARBA00022475"/>
    </source>
</evidence>
<dbReference type="PANTHER" id="PTHR48056:SF26">
    <property type="entry name" value="MDIS1-INTERACTING RECEPTOR LIKE KINASE 1"/>
    <property type="match status" value="1"/>
</dbReference>